<feature type="transmembrane region" description="Helical" evidence="1">
    <location>
        <begin position="327"/>
        <end position="343"/>
    </location>
</feature>
<feature type="non-terminal residue" evidence="2">
    <location>
        <position position="408"/>
    </location>
</feature>
<feature type="transmembrane region" description="Helical" evidence="1">
    <location>
        <begin position="12"/>
        <end position="32"/>
    </location>
</feature>
<keyword evidence="1" id="KW-1133">Transmembrane helix</keyword>
<feature type="transmembrane region" description="Helical" evidence="1">
    <location>
        <begin position="301"/>
        <end position="318"/>
    </location>
</feature>
<dbReference type="EMBL" id="BARS01006786">
    <property type="protein sequence ID" value="GAF73698.1"/>
    <property type="molecule type" value="Genomic_DNA"/>
</dbReference>
<organism evidence="2">
    <name type="scientific">marine sediment metagenome</name>
    <dbReference type="NCBI Taxonomy" id="412755"/>
    <lineage>
        <taxon>unclassified sequences</taxon>
        <taxon>metagenomes</taxon>
        <taxon>ecological metagenomes</taxon>
    </lineage>
</organism>
<gene>
    <name evidence="2" type="ORF">S01H1_13165</name>
</gene>
<feature type="non-terminal residue" evidence="2">
    <location>
        <position position="1"/>
    </location>
</feature>
<evidence type="ECO:0000313" key="2">
    <source>
        <dbReference type="EMBL" id="GAF73698.1"/>
    </source>
</evidence>
<comment type="caution">
    <text evidence="2">The sequence shown here is derived from an EMBL/GenBank/DDBJ whole genome shotgun (WGS) entry which is preliminary data.</text>
</comment>
<feature type="transmembrane region" description="Helical" evidence="1">
    <location>
        <begin position="381"/>
        <end position="402"/>
    </location>
</feature>
<keyword evidence="1" id="KW-0472">Membrane</keyword>
<feature type="transmembrane region" description="Helical" evidence="1">
    <location>
        <begin position="168"/>
        <end position="196"/>
    </location>
</feature>
<feature type="transmembrane region" description="Helical" evidence="1">
    <location>
        <begin position="90"/>
        <end position="111"/>
    </location>
</feature>
<proteinExistence type="predicted"/>
<evidence type="ECO:0008006" key="3">
    <source>
        <dbReference type="Google" id="ProtNLM"/>
    </source>
</evidence>
<feature type="transmembrane region" description="Helical" evidence="1">
    <location>
        <begin position="208"/>
        <end position="227"/>
    </location>
</feature>
<accession>X0RY25</accession>
<feature type="transmembrane region" description="Helical" evidence="1">
    <location>
        <begin position="349"/>
        <end position="369"/>
    </location>
</feature>
<reference evidence="2" key="1">
    <citation type="journal article" date="2014" name="Front. Microbiol.">
        <title>High frequency of phylogenetically diverse reductive dehalogenase-homologous genes in deep subseafloor sedimentary metagenomes.</title>
        <authorList>
            <person name="Kawai M."/>
            <person name="Futagami T."/>
            <person name="Toyoda A."/>
            <person name="Takaki Y."/>
            <person name="Nishi S."/>
            <person name="Hori S."/>
            <person name="Arai W."/>
            <person name="Tsubouchi T."/>
            <person name="Morono Y."/>
            <person name="Uchiyama I."/>
            <person name="Ito T."/>
            <person name="Fujiyama A."/>
            <person name="Inagaki F."/>
            <person name="Takami H."/>
        </authorList>
    </citation>
    <scope>NUCLEOTIDE SEQUENCE</scope>
    <source>
        <strain evidence="2">Expedition CK06-06</strain>
    </source>
</reference>
<feature type="transmembrane region" description="Helical" evidence="1">
    <location>
        <begin position="118"/>
        <end position="137"/>
    </location>
</feature>
<sequence length="408" mass="45230">ILKLGQQRRILLQTVTAVLAVLIPLAFIYFAVRYVGHVATVRNWDYFHFMGMAQRLNSGSLRSWVSGMHPIGYPLLIQWGLAAGLDVVQIGHALSIAGGIILLSSAYLLGYQLTHNRWLALLTEGFLATTGYFLYFATFEGNDMLSAGLQGLSLALLVGLSERKRTNFAAGVLAGLAYVIRYTAIVTSALCLLFLVGRALVQRRRSMWIVTGLFLVGFLLGAALQLIPSALVTGNPFYSVRGHDVWWHVEGLTNFATEWNRAPMDISPVEVFLANPKRFVQHWWNTARSFWVNPRMLLLDTPLRLLAQAGLLFTLLAGKEIKARQRGLLALYVGGLLAALAIIRYDPRFLIVILPVLVFCAVYFVWAIVPRCLSLGRLSLPTSVIMFVILIGWSGTVPLSYLRNAPVS</sequence>
<evidence type="ECO:0000256" key="1">
    <source>
        <dbReference type="SAM" id="Phobius"/>
    </source>
</evidence>
<protein>
    <recommendedName>
        <fullName evidence="3">Glycosyltransferase RgtA/B/C/D-like domain-containing protein</fullName>
    </recommendedName>
</protein>
<dbReference type="AlphaFoldDB" id="X0RY25"/>
<name>X0RY25_9ZZZZ</name>
<keyword evidence="1" id="KW-0812">Transmembrane</keyword>